<comment type="caution">
    <text evidence="9">The sequence shown here is derived from an EMBL/GenBank/DDBJ whole genome shotgun (WGS) entry which is preliminary data.</text>
</comment>
<feature type="domain" description="ABC3 transporter permease C-terminal" evidence="7">
    <location>
        <begin position="297"/>
        <end position="416"/>
    </location>
</feature>
<dbReference type="InterPro" id="IPR003838">
    <property type="entry name" value="ABC3_permease_C"/>
</dbReference>
<feature type="transmembrane region" description="Helical" evidence="6">
    <location>
        <begin position="295"/>
        <end position="319"/>
    </location>
</feature>
<dbReference type="Proteomes" id="UP001145087">
    <property type="component" value="Unassembled WGS sequence"/>
</dbReference>
<evidence type="ECO:0000313" key="10">
    <source>
        <dbReference type="Proteomes" id="UP001145087"/>
    </source>
</evidence>
<organism evidence="9 10">
    <name type="scientific">Draconibacterium aestuarii</name>
    <dbReference type="NCBI Taxonomy" id="2998507"/>
    <lineage>
        <taxon>Bacteria</taxon>
        <taxon>Pseudomonadati</taxon>
        <taxon>Bacteroidota</taxon>
        <taxon>Bacteroidia</taxon>
        <taxon>Marinilabiliales</taxon>
        <taxon>Prolixibacteraceae</taxon>
        <taxon>Draconibacterium</taxon>
    </lineage>
</organism>
<keyword evidence="10" id="KW-1185">Reference proteome</keyword>
<dbReference type="AlphaFoldDB" id="A0A9X3J5Z1"/>
<dbReference type="RefSeq" id="WP_343332303.1">
    <property type="nucleotide sequence ID" value="NZ_JAPOHD010000012.1"/>
</dbReference>
<accession>A0A9X3J5Z1</accession>
<keyword evidence="2" id="KW-1003">Cell membrane</keyword>
<evidence type="ECO:0000256" key="3">
    <source>
        <dbReference type="ARBA" id="ARBA00022692"/>
    </source>
</evidence>
<comment type="subcellular location">
    <subcellularLocation>
        <location evidence="1">Cell membrane</location>
        <topology evidence="1">Multi-pass membrane protein</topology>
    </subcellularLocation>
</comment>
<dbReference type="EMBL" id="JAPOHD010000012">
    <property type="protein sequence ID" value="MCY1719971.1"/>
    <property type="molecule type" value="Genomic_DNA"/>
</dbReference>
<dbReference type="Pfam" id="PF12704">
    <property type="entry name" value="MacB_PCD"/>
    <property type="match status" value="1"/>
</dbReference>
<evidence type="ECO:0000256" key="6">
    <source>
        <dbReference type="SAM" id="Phobius"/>
    </source>
</evidence>
<sequence>MKFILKLALKSIRYRKAALLLSILSISLSVILLLGVERIRSGIHDSFTSTISGTDLVVGARTGNISLLLTTVFHIGYTNQNVSWESYEAISSSPEVSWGIPLSLGDSHKGFPVLGTTADFFAHYKYGHNLAVQPKTGSTNIEEMNCVLGSKVAKELGYEVGDNVVVTHGMGKEEFMKHDDEQFVVTGILGSTGTPVDQTVFVSLFAMDAIHSHFYGQEEEEHDVFEDVLNSHEGHHHQEEEPNSITGFFMGLKNPADILAVQRKINNYKIEPLTAIMPVVTLTELWNIVRPVEKMLMVISVLVLIVALGGILATLITSLNDRRREMAILRSAGAKPKHIFGLILIETIAVILSGILSGIIILQAVAILSKNLVAEKLGLMIPMEWFTINELLLLLSILLLGTLVGILPAYQSYKKSMSDGLTVKK</sequence>
<keyword evidence="3 6" id="KW-0812">Transmembrane</keyword>
<feature type="domain" description="MacB-like periplasmic core" evidence="8">
    <location>
        <begin position="20"/>
        <end position="267"/>
    </location>
</feature>
<evidence type="ECO:0000256" key="2">
    <source>
        <dbReference type="ARBA" id="ARBA00022475"/>
    </source>
</evidence>
<feature type="transmembrane region" description="Helical" evidence="6">
    <location>
        <begin position="339"/>
        <end position="368"/>
    </location>
</feature>
<evidence type="ECO:0000259" key="8">
    <source>
        <dbReference type="Pfam" id="PF12704"/>
    </source>
</evidence>
<dbReference type="InterPro" id="IPR025857">
    <property type="entry name" value="MacB_PCD"/>
</dbReference>
<evidence type="ECO:0000256" key="5">
    <source>
        <dbReference type="ARBA" id="ARBA00023136"/>
    </source>
</evidence>
<evidence type="ECO:0000259" key="7">
    <source>
        <dbReference type="Pfam" id="PF02687"/>
    </source>
</evidence>
<evidence type="ECO:0000256" key="4">
    <source>
        <dbReference type="ARBA" id="ARBA00022989"/>
    </source>
</evidence>
<dbReference type="InterPro" id="IPR051125">
    <property type="entry name" value="ABC-4/HrtB_transporter"/>
</dbReference>
<reference evidence="9" key="1">
    <citation type="submission" date="2022-11" db="EMBL/GenBank/DDBJ databases">
        <title>Marilongibacter aestuarii gen. nov., sp. nov., isolated from tidal flat sediment.</title>
        <authorList>
            <person name="Jiayan W."/>
        </authorList>
    </citation>
    <scope>NUCLEOTIDE SEQUENCE</scope>
    <source>
        <strain evidence="9">Z1-6</strain>
    </source>
</reference>
<proteinExistence type="predicted"/>
<dbReference type="Pfam" id="PF02687">
    <property type="entry name" value="FtsX"/>
    <property type="match status" value="1"/>
</dbReference>
<keyword evidence="5 6" id="KW-0472">Membrane</keyword>
<protein>
    <submittedName>
        <fullName evidence="9">FtsX-like permease family protein</fullName>
    </submittedName>
</protein>
<evidence type="ECO:0000313" key="9">
    <source>
        <dbReference type="EMBL" id="MCY1719971.1"/>
    </source>
</evidence>
<gene>
    <name evidence="9" type="ORF">OU798_06425</name>
</gene>
<evidence type="ECO:0000256" key="1">
    <source>
        <dbReference type="ARBA" id="ARBA00004651"/>
    </source>
</evidence>
<feature type="transmembrane region" description="Helical" evidence="6">
    <location>
        <begin position="388"/>
        <end position="410"/>
    </location>
</feature>
<dbReference type="PANTHER" id="PTHR43738:SF2">
    <property type="entry name" value="ABC TRANSPORTER PERMEASE"/>
    <property type="match status" value="1"/>
</dbReference>
<name>A0A9X3J5Z1_9BACT</name>
<dbReference type="PANTHER" id="PTHR43738">
    <property type="entry name" value="ABC TRANSPORTER, MEMBRANE PROTEIN"/>
    <property type="match status" value="1"/>
</dbReference>
<keyword evidence="4 6" id="KW-1133">Transmembrane helix</keyword>
<dbReference type="GO" id="GO:0005886">
    <property type="term" value="C:plasma membrane"/>
    <property type="evidence" value="ECO:0007669"/>
    <property type="project" value="UniProtKB-SubCell"/>
</dbReference>